<dbReference type="Proteomes" id="UP001056012">
    <property type="component" value="Chromosome 4"/>
</dbReference>
<name>A0A9Q8ZBM2_CURCL</name>
<dbReference type="PANTHER" id="PTHR38049">
    <property type="entry name" value="RICIN B LECTIN DOMAIN-CONTAINING PROTEIN"/>
    <property type="match status" value="1"/>
</dbReference>
<feature type="region of interest" description="Disordered" evidence="1">
    <location>
        <begin position="119"/>
        <end position="147"/>
    </location>
</feature>
<accession>A0A9Q8ZBM2</accession>
<dbReference type="EMBL" id="CP089277">
    <property type="protein sequence ID" value="USP79112.1"/>
    <property type="molecule type" value="Genomic_DNA"/>
</dbReference>
<gene>
    <name evidence="2" type="ORF">yc1106_06386</name>
</gene>
<proteinExistence type="predicted"/>
<sequence length="252" mass="28375">MYALTLAGIPIAVGANEAVHQQRLLDEEAESEERQEEFYLDVFCDAKSRKKDEVHNAIVVLKDGKVRLWPKDPETNLPKRGPHGEPPPHPFTGFYLPFPSSELPHRPMPAAPVLGLVSTVPPSAPSSPESSAPSTPSPLPRKTVSRPTKPKLNWIYAHSKTRELRYGPRAEAKKHKVGPWDWTEDEQGLTLDDEECLVAVEEERGGYGWAVYWDREDDCLKGVGVGEEKRVLRCSLERRLVEKKRIKGLDED</sequence>
<organism evidence="2 3">
    <name type="scientific">Curvularia clavata</name>
    <dbReference type="NCBI Taxonomy" id="95742"/>
    <lineage>
        <taxon>Eukaryota</taxon>
        <taxon>Fungi</taxon>
        <taxon>Dikarya</taxon>
        <taxon>Ascomycota</taxon>
        <taxon>Pezizomycotina</taxon>
        <taxon>Dothideomycetes</taxon>
        <taxon>Pleosporomycetidae</taxon>
        <taxon>Pleosporales</taxon>
        <taxon>Pleosporineae</taxon>
        <taxon>Pleosporaceae</taxon>
        <taxon>Curvularia</taxon>
    </lineage>
</organism>
<dbReference type="PANTHER" id="PTHR38049:SF1">
    <property type="entry name" value="PROTEIN KINASE DOMAIN-CONTAINING PROTEIN"/>
    <property type="match status" value="1"/>
</dbReference>
<evidence type="ECO:0000256" key="1">
    <source>
        <dbReference type="SAM" id="MobiDB-lite"/>
    </source>
</evidence>
<reference evidence="2" key="1">
    <citation type="submission" date="2021-12" db="EMBL/GenBank/DDBJ databases">
        <title>Curvularia clavata genome.</title>
        <authorList>
            <person name="Cao Y."/>
        </authorList>
    </citation>
    <scope>NUCLEOTIDE SEQUENCE</scope>
    <source>
        <strain evidence="2">Yc1106</strain>
    </source>
</reference>
<dbReference type="AlphaFoldDB" id="A0A9Q8ZBM2"/>
<dbReference type="VEuPathDB" id="FungiDB:yc1106_06386"/>
<keyword evidence="3" id="KW-1185">Reference proteome</keyword>
<evidence type="ECO:0000313" key="3">
    <source>
        <dbReference type="Proteomes" id="UP001056012"/>
    </source>
</evidence>
<dbReference type="OrthoDB" id="3928002at2759"/>
<evidence type="ECO:0000313" key="2">
    <source>
        <dbReference type="EMBL" id="USP79112.1"/>
    </source>
</evidence>
<feature type="region of interest" description="Disordered" evidence="1">
    <location>
        <begin position="71"/>
        <end position="91"/>
    </location>
</feature>
<feature type="compositionally biased region" description="Low complexity" evidence="1">
    <location>
        <begin position="119"/>
        <end position="134"/>
    </location>
</feature>
<protein>
    <submittedName>
        <fullName evidence="2">Uncharacterized protein</fullName>
    </submittedName>
</protein>